<accession>A0ABN7P8T9</accession>
<dbReference type="EMBL" id="CAJPIN010032469">
    <property type="protein sequence ID" value="CAG2064220.1"/>
    <property type="molecule type" value="Genomic_DNA"/>
</dbReference>
<protein>
    <submittedName>
        <fullName evidence="1">Uncharacterized protein</fullName>
    </submittedName>
</protein>
<proteinExistence type="predicted"/>
<reference evidence="1" key="1">
    <citation type="submission" date="2021-03" db="EMBL/GenBank/DDBJ databases">
        <authorList>
            <person name="Tran Van P."/>
        </authorList>
    </citation>
    <scope>NUCLEOTIDE SEQUENCE</scope>
</reference>
<comment type="caution">
    <text evidence="1">The sequence shown here is derived from an EMBL/GenBank/DDBJ whole genome shotgun (WGS) entry which is preliminary data.</text>
</comment>
<keyword evidence="2" id="KW-1185">Reference proteome</keyword>
<dbReference type="Proteomes" id="UP001153148">
    <property type="component" value="Unassembled WGS sequence"/>
</dbReference>
<gene>
    <name evidence="1" type="ORF">TPAB3V08_LOCUS11167</name>
</gene>
<name>A0ABN7P8T9_TIMPD</name>
<evidence type="ECO:0000313" key="1">
    <source>
        <dbReference type="EMBL" id="CAG2064220.1"/>
    </source>
</evidence>
<sequence>MVVFASSLCLAKLDVPGNAPLANYPHSAHAMMLSAHSGLLLFRLKEANGELSWDEQDVSQRPWTFNEFVSQFSELYSWLNNIQEAVYGKEENVTDRNLRLCEK</sequence>
<organism evidence="1 2">
    <name type="scientific">Timema podura</name>
    <name type="common">Walking stick</name>
    <dbReference type="NCBI Taxonomy" id="61482"/>
    <lineage>
        <taxon>Eukaryota</taxon>
        <taxon>Metazoa</taxon>
        <taxon>Ecdysozoa</taxon>
        <taxon>Arthropoda</taxon>
        <taxon>Hexapoda</taxon>
        <taxon>Insecta</taxon>
        <taxon>Pterygota</taxon>
        <taxon>Neoptera</taxon>
        <taxon>Polyneoptera</taxon>
        <taxon>Phasmatodea</taxon>
        <taxon>Timematodea</taxon>
        <taxon>Timematoidea</taxon>
        <taxon>Timematidae</taxon>
        <taxon>Timema</taxon>
    </lineage>
</organism>
<evidence type="ECO:0000313" key="2">
    <source>
        <dbReference type="Proteomes" id="UP001153148"/>
    </source>
</evidence>
<feature type="non-terminal residue" evidence="1">
    <location>
        <position position="103"/>
    </location>
</feature>